<accession>A0AA45WVY9</accession>
<feature type="domain" description="Sigma-54 factor interaction" evidence="6">
    <location>
        <begin position="311"/>
        <end position="541"/>
    </location>
</feature>
<evidence type="ECO:0000256" key="1">
    <source>
        <dbReference type="ARBA" id="ARBA00022741"/>
    </source>
</evidence>
<dbReference type="InterPro" id="IPR002197">
    <property type="entry name" value="HTH_Fis"/>
</dbReference>
<dbReference type="RefSeq" id="WP_283409074.1">
    <property type="nucleotide sequence ID" value="NZ_FXUF01000005.1"/>
</dbReference>
<evidence type="ECO:0000256" key="5">
    <source>
        <dbReference type="ARBA" id="ARBA00023163"/>
    </source>
</evidence>
<keyword evidence="8" id="KW-1185">Reference proteome</keyword>
<dbReference type="PROSITE" id="PS00676">
    <property type="entry name" value="SIGMA54_INTERACT_2"/>
    <property type="match status" value="1"/>
</dbReference>
<evidence type="ECO:0000256" key="3">
    <source>
        <dbReference type="ARBA" id="ARBA00023015"/>
    </source>
</evidence>
<dbReference type="GO" id="GO:0043565">
    <property type="term" value="F:sequence-specific DNA binding"/>
    <property type="evidence" value="ECO:0007669"/>
    <property type="project" value="InterPro"/>
</dbReference>
<dbReference type="InterPro" id="IPR025662">
    <property type="entry name" value="Sigma_54_int_dom_ATP-bd_1"/>
</dbReference>
<name>A0AA45WVY9_9CLOT</name>
<proteinExistence type="predicted"/>
<dbReference type="PANTHER" id="PTHR32071:SF117">
    <property type="entry name" value="PTS-DEPENDENT DIHYDROXYACETONE KINASE OPERON REGULATORY PROTEIN-RELATED"/>
    <property type="match status" value="1"/>
</dbReference>
<dbReference type="Gene3D" id="3.40.50.300">
    <property type="entry name" value="P-loop containing nucleotide triphosphate hydrolases"/>
    <property type="match status" value="1"/>
</dbReference>
<dbReference type="CDD" id="cd00130">
    <property type="entry name" value="PAS"/>
    <property type="match status" value="1"/>
</dbReference>
<dbReference type="InterPro" id="IPR002078">
    <property type="entry name" value="Sigma_54_int"/>
</dbReference>
<dbReference type="InterPro" id="IPR000014">
    <property type="entry name" value="PAS"/>
</dbReference>
<evidence type="ECO:0000313" key="7">
    <source>
        <dbReference type="EMBL" id="SMP54733.1"/>
    </source>
</evidence>
<keyword evidence="2" id="KW-0067">ATP-binding</keyword>
<dbReference type="InterPro" id="IPR025943">
    <property type="entry name" value="Sigma_54_int_dom_ATP-bd_2"/>
</dbReference>
<organism evidence="7 8">
    <name type="scientific">Anoxynatronum buryatiense</name>
    <dbReference type="NCBI Taxonomy" id="489973"/>
    <lineage>
        <taxon>Bacteria</taxon>
        <taxon>Bacillati</taxon>
        <taxon>Bacillota</taxon>
        <taxon>Clostridia</taxon>
        <taxon>Eubacteriales</taxon>
        <taxon>Clostridiaceae</taxon>
        <taxon>Anoxynatronum</taxon>
    </lineage>
</organism>
<dbReference type="Proteomes" id="UP001158066">
    <property type="component" value="Unassembled WGS sequence"/>
</dbReference>
<dbReference type="PROSITE" id="PS50045">
    <property type="entry name" value="SIGMA54_INTERACT_4"/>
    <property type="match status" value="1"/>
</dbReference>
<evidence type="ECO:0000259" key="6">
    <source>
        <dbReference type="PROSITE" id="PS50045"/>
    </source>
</evidence>
<dbReference type="EMBL" id="FXUF01000005">
    <property type="protein sequence ID" value="SMP54733.1"/>
    <property type="molecule type" value="Genomic_DNA"/>
</dbReference>
<dbReference type="Pfam" id="PF25601">
    <property type="entry name" value="AAA_lid_14"/>
    <property type="match status" value="1"/>
</dbReference>
<dbReference type="InterPro" id="IPR025944">
    <property type="entry name" value="Sigma_54_int_dom_CS"/>
</dbReference>
<dbReference type="InterPro" id="IPR027417">
    <property type="entry name" value="P-loop_NTPase"/>
</dbReference>
<dbReference type="SUPFAM" id="SSF52540">
    <property type="entry name" value="P-loop containing nucleoside triphosphate hydrolases"/>
    <property type="match status" value="1"/>
</dbReference>
<dbReference type="InterPro" id="IPR009057">
    <property type="entry name" value="Homeodomain-like_sf"/>
</dbReference>
<keyword evidence="1" id="KW-0547">Nucleotide-binding</keyword>
<dbReference type="CDD" id="cd00009">
    <property type="entry name" value="AAA"/>
    <property type="match status" value="1"/>
</dbReference>
<reference evidence="7" key="1">
    <citation type="submission" date="2017-05" db="EMBL/GenBank/DDBJ databases">
        <authorList>
            <person name="Varghese N."/>
            <person name="Submissions S."/>
        </authorList>
    </citation>
    <scope>NUCLEOTIDE SEQUENCE</scope>
    <source>
        <strain evidence="7">Su22</strain>
    </source>
</reference>
<dbReference type="PROSITE" id="PS00688">
    <property type="entry name" value="SIGMA54_INTERACT_3"/>
    <property type="match status" value="1"/>
</dbReference>
<dbReference type="Gene3D" id="1.10.10.60">
    <property type="entry name" value="Homeodomain-like"/>
    <property type="match status" value="1"/>
</dbReference>
<dbReference type="PROSITE" id="PS00675">
    <property type="entry name" value="SIGMA54_INTERACT_1"/>
    <property type="match status" value="1"/>
</dbReference>
<evidence type="ECO:0000313" key="8">
    <source>
        <dbReference type="Proteomes" id="UP001158066"/>
    </source>
</evidence>
<dbReference type="GO" id="GO:0005524">
    <property type="term" value="F:ATP binding"/>
    <property type="evidence" value="ECO:0007669"/>
    <property type="project" value="UniProtKB-KW"/>
</dbReference>
<dbReference type="PANTHER" id="PTHR32071">
    <property type="entry name" value="TRANSCRIPTIONAL REGULATORY PROTEIN"/>
    <property type="match status" value="1"/>
</dbReference>
<dbReference type="InterPro" id="IPR003593">
    <property type="entry name" value="AAA+_ATPase"/>
</dbReference>
<dbReference type="SMART" id="SM00382">
    <property type="entry name" value="AAA"/>
    <property type="match status" value="1"/>
</dbReference>
<dbReference type="GO" id="GO:0006355">
    <property type="term" value="P:regulation of DNA-templated transcription"/>
    <property type="evidence" value="ECO:0007669"/>
    <property type="project" value="InterPro"/>
</dbReference>
<dbReference type="Pfam" id="PF00158">
    <property type="entry name" value="Sigma54_activat"/>
    <property type="match status" value="1"/>
</dbReference>
<dbReference type="AlphaFoldDB" id="A0AA45WVY9"/>
<comment type="caution">
    <text evidence="7">The sequence shown here is derived from an EMBL/GenBank/DDBJ whole genome shotgun (WGS) entry which is preliminary data.</text>
</comment>
<keyword evidence="5" id="KW-0804">Transcription</keyword>
<keyword evidence="3" id="KW-0805">Transcription regulation</keyword>
<protein>
    <submittedName>
        <fullName evidence="7">Transcriptional regulator containing PAS, AAA-type ATPase, and DNA-binding Fis domains</fullName>
    </submittedName>
</protein>
<dbReference type="FunFam" id="3.40.50.300:FF:000006">
    <property type="entry name" value="DNA-binding transcriptional regulator NtrC"/>
    <property type="match status" value="1"/>
</dbReference>
<dbReference type="Pfam" id="PF02954">
    <property type="entry name" value="HTH_8"/>
    <property type="match status" value="1"/>
</dbReference>
<dbReference type="InterPro" id="IPR058031">
    <property type="entry name" value="AAA_lid_NorR"/>
</dbReference>
<evidence type="ECO:0000256" key="4">
    <source>
        <dbReference type="ARBA" id="ARBA00023125"/>
    </source>
</evidence>
<gene>
    <name evidence="7" type="ORF">SAMN06296020_105155</name>
</gene>
<dbReference type="Gene3D" id="1.10.8.60">
    <property type="match status" value="1"/>
</dbReference>
<dbReference type="SUPFAM" id="SSF46689">
    <property type="entry name" value="Homeodomain-like"/>
    <property type="match status" value="1"/>
</dbReference>
<keyword evidence="4 7" id="KW-0238">DNA-binding</keyword>
<evidence type="ECO:0000256" key="2">
    <source>
        <dbReference type="ARBA" id="ARBA00022840"/>
    </source>
</evidence>
<sequence length="621" mass="68946">MKFHETDVRLFTDMMMEGFIFIDPQGIIRLYNQKAKEIFGVVYHQPHEHPPGQLVAGDLVILADNCLGEDDGGLNASTLALMGVAPGTVRQGDAVIAAGIMGGAPGSAKVLVHSPEVQRQSLEMTTTLKKHRLQAAIHYQQKKISLQVDHHLFELPYNSAIGHLAALDGAAGTLKFYQERGYSVRNEALRQLLEGSPFRGKGRHEAHLDVLGKHLTEIHEPSDVIREFLETAAGRPLGYCDRFAEINGRQTLCSLFPVDREGCRQGAVLKVEDVTEMKKALQERDEALRSLEMVESRLKAQTAVTATFAAIMGESPEIIHTRRLAMKAAANKSTVLLLGESGTGKNLLAKAIHDAGSDPQAPFVQINCGSIPENLLESELFGYEKGAFTGARDEGKQGLFELADGGTLLLDEIGELPLALQVKLLQVLQHKSFYRVGGNEKREVQVRIMAATNRNLEEEMLQGRFREDLYYRINVFPIWMPPLRKRQGDIELLVRELLPRICREADVAEKRISAEGLQKLMEYHWPGNVRELENILERAVHLCEGPVLLSGQLMVAPQQGKTKEAAEEPGDKSLKTALMEKEAALIREALARCEGSRRQAMQQLGIGKTQFYEKLKLHGIE</sequence>